<keyword evidence="4 6" id="KW-0804">Transcription</keyword>
<dbReference type="InterPro" id="IPR006458">
    <property type="entry name" value="Ovate_C"/>
</dbReference>
<comment type="caution">
    <text evidence="9">The sequence shown here is derived from an EMBL/GenBank/DDBJ whole genome shotgun (WGS) entry which is preliminary data.</text>
</comment>
<feature type="compositionally biased region" description="Basic residues" evidence="7">
    <location>
        <begin position="252"/>
        <end position="264"/>
    </location>
</feature>
<proteinExistence type="predicted"/>
<comment type="subcellular location">
    <subcellularLocation>
        <location evidence="1 6">Nucleus</location>
    </subcellularLocation>
</comment>
<reference evidence="9" key="1">
    <citation type="submission" date="2020-06" db="EMBL/GenBank/DDBJ databases">
        <authorList>
            <person name="Li T."/>
            <person name="Hu X."/>
            <person name="Zhang T."/>
            <person name="Song X."/>
            <person name="Zhang H."/>
            <person name="Dai N."/>
            <person name="Sheng W."/>
            <person name="Hou X."/>
            <person name="Wei L."/>
        </authorList>
    </citation>
    <scope>NUCLEOTIDE SEQUENCE</scope>
    <source>
        <strain evidence="9">G01</strain>
        <tissue evidence="9">Leaf</tissue>
    </source>
</reference>
<dbReference type="PANTHER" id="PTHR33057:SF90">
    <property type="entry name" value="TRANSCRIPTION REPRESSOR OFP7"/>
    <property type="match status" value="1"/>
</dbReference>
<dbReference type="InterPro" id="IPR038933">
    <property type="entry name" value="Ovate"/>
</dbReference>
<dbReference type="EMBL" id="JACGWK010000001">
    <property type="protein sequence ID" value="KAL0381372.1"/>
    <property type="molecule type" value="Genomic_DNA"/>
</dbReference>
<evidence type="ECO:0000256" key="4">
    <source>
        <dbReference type="ARBA" id="ARBA00023163"/>
    </source>
</evidence>
<evidence type="ECO:0000256" key="7">
    <source>
        <dbReference type="SAM" id="MobiDB-lite"/>
    </source>
</evidence>
<evidence type="ECO:0000256" key="5">
    <source>
        <dbReference type="ARBA" id="ARBA00023242"/>
    </source>
</evidence>
<keyword evidence="3 6" id="KW-0805">Transcription regulation</keyword>
<feature type="compositionally biased region" description="Basic residues" evidence="7">
    <location>
        <begin position="174"/>
        <end position="185"/>
    </location>
</feature>
<accession>A0AAW2RMR0</accession>
<organism evidence="9">
    <name type="scientific">Sesamum angustifolium</name>
    <dbReference type="NCBI Taxonomy" id="2727405"/>
    <lineage>
        <taxon>Eukaryota</taxon>
        <taxon>Viridiplantae</taxon>
        <taxon>Streptophyta</taxon>
        <taxon>Embryophyta</taxon>
        <taxon>Tracheophyta</taxon>
        <taxon>Spermatophyta</taxon>
        <taxon>Magnoliopsida</taxon>
        <taxon>eudicotyledons</taxon>
        <taxon>Gunneridae</taxon>
        <taxon>Pentapetalae</taxon>
        <taxon>asterids</taxon>
        <taxon>lamiids</taxon>
        <taxon>Lamiales</taxon>
        <taxon>Pedaliaceae</taxon>
        <taxon>Sesamum</taxon>
    </lineage>
</organism>
<evidence type="ECO:0000313" key="9">
    <source>
        <dbReference type="EMBL" id="KAL0381372.1"/>
    </source>
</evidence>
<feature type="domain" description="OVATE" evidence="8">
    <location>
        <begin position="308"/>
        <end position="367"/>
    </location>
</feature>
<evidence type="ECO:0000256" key="2">
    <source>
        <dbReference type="ARBA" id="ARBA00022491"/>
    </source>
</evidence>
<keyword evidence="5 6" id="KW-0539">Nucleus</keyword>
<evidence type="ECO:0000259" key="8">
    <source>
        <dbReference type="PROSITE" id="PS51754"/>
    </source>
</evidence>
<reference evidence="9" key="2">
    <citation type="journal article" date="2024" name="Plant">
        <title>Genomic evolution and insights into agronomic trait innovations of Sesamum species.</title>
        <authorList>
            <person name="Miao H."/>
            <person name="Wang L."/>
            <person name="Qu L."/>
            <person name="Liu H."/>
            <person name="Sun Y."/>
            <person name="Le M."/>
            <person name="Wang Q."/>
            <person name="Wei S."/>
            <person name="Zheng Y."/>
            <person name="Lin W."/>
            <person name="Duan Y."/>
            <person name="Cao H."/>
            <person name="Xiong S."/>
            <person name="Wang X."/>
            <person name="Wei L."/>
            <person name="Li C."/>
            <person name="Ma Q."/>
            <person name="Ju M."/>
            <person name="Zhao R."/>
            <person name="Li G."/>
            <person name="Mu C."/>
            <person name="Tian Q."/>
            <person name="Mei H."/>
            <person name="Zhang T."/>
            <person name="Gao T."/>
            <person name="Zhang H."/>
        </authorList>
    </citation>
    <scope>NUCLEOTIDE SEQUENCE</scope>
    <source>
        <strain evidence="9">G01</strain>
    </source>
</reference>
<evidence type="ECO:0000256" key="3">
    <source>
        <dbReference type="ARBA" id="ARBA00023015"/>
    </source>
</evidence>
<dbReference type="NCBIfam" id="TIGR01568">
    <property type="entry name" value="A_thal_3678"/>
    <property type="match status" value="1"/>
</dbReference>
<dbReference type="Pfam" id="PF04844">
    <property type="entry name" value="Ovate"/>
    <property type="match status" value="1"/>
</dbReference>
<gene>
    <name evidence="9" type="ORF">Sangu_0201500</name>
</gene>
<keyword evidence="2 6" id="KW-0678">Repressor</keyword>
<dbReference type="PANTHER" id="PTHR33057">
    <property type="entry name" value="TRANSCRIPTION REPRESSOR OFP7-RELATED"/>
    <property type="match status" value="1"/>
</dbReference>
<feature type="compositionally biased region" description="Low complexity" evidence="7">
    <location>
        <begin position="219"/>
        <end position="234"/>
    </location>
</feature>
<evidence type="ECO:0000256" key="6">
    <source>
        <dbReference type="RuleBase" id="RU367028"/>
    </source>
</evidence>
<comment type="function">
    <text evidence="6">Transcriptional repressor that regulates multiple aspects of plant growth and development.</text>
</comment>
<evidence type="ECO:0000256" key="1">
    <source>
        <dbReference type="ARBA" id="ARBA00004123"/>
    </source>
</evidence>
<protein>
    <recommendedName>
        <fullName evidence="6">Transcription repressor</fullName>
    </recommendedName>
    <alternativeName>
        <fullName evidence="6">Ovate family protein</fullName>
    </alternativeName>
</protein>
<name>A0AAW2RMR0_9LAMI</name>
<feature type="region of interest" description="Disordered" evidence="7">
    <location>
        <begin position="151"/>
        <end position="283"/>
    </location>
</feature>
<dbReference type="PROSITE" id="PS51754">
    <property type="entry name" value="OVATE"/>
    <property type="match status" value="1"/>
</dbReference>
<feature type="compositionally biased region" description="Polar residues" evidence="7">
    <location>
        <begin position="190"/>
        <end position="201"/>
    </location>
</feature>
<dbReference type="GO" id="GO:0045892">
    <property type="term" value="P:negative regulation of DNA-templated transcription"/>
    <property type="evidence" value="ECO:0007669"/>
    <property type="project" value="UniProtKB-UniRule"/>
</dbReference>
<dbReference type="AlphaFoldDB" id="A0AAW2RMR0"/>
<dbReference type="GO" id="GO:0005634">
    <property type="term" value="C:nucleus"/>
    <property type="evidence" value="ECO:0007669"/>
    <property type="project" value="UniProtKB-SubCell"/>
</dbReference>
<sequence>MQYYLKCKHPNQFPKVYRTPCLYINLTRSPFYPTNSKTDNNGQTLQTEDLQSDRHHFAILPFKRPLHSPTRSCPFIPTALQILHPPFIPSPPPIPSRLLRLRFRRRRPAGPQPPQFKWQKEEKWHTVAKIHQQPSPHFKIFNSSASCDADSDSDVDDLTFAHPSPPPHSSSEKNRRRRKKKKKNLPSRLRISTSSADSGWFSSEGGGVSDVIDEEETETLVSSSLSLSPESSSENLQPIRETQPFTTNLPQKKSKRRSVSKRTKREAVRRPPPPTAEAEEGETPARLSVFKKLIPCTVDGKVKESFAIVKRSEDPYEDFKSSMMDMIMEKQMFEEKDLEQLLQCFLSLNSRQYHGIIVEAFSEIWEAIFTVDRRRVSS</sequence>